<evidence type="ECO:0000256" key="6">
    <source>
        <dbReference type="ARBA" id="ARBA00022621"/>
    </source>
</evidence>
<keyword evidence="5 17" id="KW-0349">Heme</keyword>
<dbReference type="GO" id="GO:0016528">
    <property type="term" value="C:sarcoplasm"/>
    <property type="evidence" value="ECO:0007669"/>
    <property type="project" value="UniProtKB-SubCell"/>
</dbReference>
<keyword evidence="7" id="KW-0479">Metal-binding</keyword>
<dbReference type="GO" id="GO:0005344">
    <property type="term" value="F:oxygen carrier activity"/>
    <property type="evidence" value="ECO:0007669"/>
    <property type="project" value="UniProtKB-KW"/>
</dbReference>
<evidence type="ECO:0000313" key="20">
    <source>
        <dbReference type="Proteomes" id="UP001591681"/>
    </source>
</evidence>
<feature type="domain" description="Globin" evidence="18">
    <location>
        <begin position="33"/>
        <end position="176"/>
    </location>
</feature>
<dbReference type="GO" id="GO:0046872">
    <property type="term" value="F:metal ion binding"/>
    <property type="evidence" value="ECO:0007669"/>
    <property type="project" value="UniProtKB-KW"/>
</dbReference>
<keyword evidence="10" id="KW-0514">Muscle protein</keyword>
<evidence type="ECO:0000259" key="18">
    <source>
        <dbReference type="PROSITE" id="PS01033"/>
    </source>
</evidence>
<evidence type="ECO:0000256" key="12">
    <source>
        <dbReference type="ARBA" id="ARBA00044514"/>
    </source>
</evidence>
<dbReference type="GO" id="GO:0016491">
    <property type="term" value="F:oxidoreductase activity"/>
    <property type="evidence" value="ECO:0007669"/>
    <property type="project" value="UniProtKB-KW"/>
</dbReference>
<dbReference type="EMBL" id="JBHFQA010000015">
    <property type="protein sequence ID" value="KAL2086985.1"/>
    <property type="molecule type" value="Genomic_DNA"/>
</dbReference>
<dbReference type="PRINTS" id="PR00613">
    <property type="entry name" value="MYOGLOBIN"/>
</dbReference>
<evidence type="ECO:0000256" key="10">
    <source>
        <dbReference type="ARBA" id="ARBA00023179"/>
    </source>
</evidence>
<keyword evidence="3 17" id="KW-0813">Transport</keyword>
<name>A0ABD1JKT4_9TELE</name>
<evidence type="ECO:0000256" key="5">
    <source>
        <dbReference type="ARBA" id="ARBA00022617"/>
    </source>
</evidence>
<comment type="catalytic activity">
    <reaction evidence="16">
        <text>H2O2 + AH2 = A + 2 H2O</text>
        <dbReference type="Rhea" id="RHEA:30275"/>
        <dbReference type="ChEBI" id="CHEBI:13193"/>
        <dbReference type="ChEBI" id="CHEBI:15377"/>
        <dbReference type="ChEBI" id="CHEBI:16240"/>
        <dbReference type="ChEBI" id="CHEBI:17499"/>
    </reaction>
</comment>
<dbReference type="InterPro" id="IPR009050">
    <property type="entry name" value="Globin-like_sf"/>
</dbReference>
<evidence type="ECO:0000256" key="4">
    <source>
        <dbReference type="ARBA" id="ARBA00022490"/>
    </source>
</evidence>
<evidence type="ECO:0000256" key="17">
    <source>
        <dbReference type="RuleBase" id="RU000356"/>
    </source>
</evidence>
<evidence type="ECO:0000256" key="1">
    <source>
        <dbReference type="ARBA" id="ARBA00008705"/>
    </source>
</evidence>
<organism evidence="19 20">
    <name type="scientific">Coilia grayii</name>
    <name type="common">Gray's grenadier anchovy</name>
    <dbReference type="NCBI Taxonomy" id="363190"/>
    <lineage>
        <taxon>Eukaryota</taxon>
        <taxon>Metazoa</taxon>
        <taxon>Chordata</taxon>
        <taxon>Craniata</taxon>
        <taxon>Vertebrata</taxon>
        <taxon>Euteleostomi</taxon>
        <taxon>Actinopterygii</taxon>
        <taxon>Neopterygii</taxon>
        <taxon>Teleostei</taxon>
        <taxon>Clupei</taxon>
        <taxon>Clupeiformes</taxon>
        <taxon>Clupeoidei</taxon>
        <taxon>Engraulidae</taxon>
        <taxon>Coilinae</taxon>
        <taxon>Coilia</taxon>
    </lineage>
</organism>
<evidence type="ECO:0000256" key="7">
    <source>
        <dbReference type="ARBA" id="ARBA00022723"/>
    </source>
</evidence>
<keyword evidence="4" id="KW-0963">Cytoplasm</keyword>
<sequence length="182" mass="19382">MSPPGQLACGPGNRTLKGHTLSASINQHQHHSSQNMADYDLVLKCWGAVESDYNTNGGEVLTRLFKEYPATQQLFPKFAGISQGDLAGNAAVAAHGATVLRKLGELLKAKGGHADILKPMATTHAQKHKIGLANFTLITEVIVKVMAEKAGLDAAGQDALRKIMAAVISDIDAYYKELNFSG</sequence>
<comment type="catalytic activity">
    <reaction evidence="15">
        <text>Fe(III)-heme b-[protein] + nitric oxide + H2O = Fe(II)-heme b-[protein] + nitrite + 2 H(+)</text>
        <dbReference type="Rhea" id="RHEA:77711"/>
        <dbReference type="Rhea" id="RHEA-COMP:18975"/>
        <dbReference type="Rhea" id="RHEA-COMP:18976"/>
        <dbReference type="ChEBI" id="CHEBI:15377"/>
        <dbReference type="ChEBI" id="CHEBI:15378"/>
        <dbReference type="ChEBI" id="CHEBI:16301"/>
        <dbReference type="ChEBI" id="CHEBI:16480"/>
        <dbReference type="ChEBI" id="CHEBI:55376"/>
        <dbReference type="ChEBI" id="CHEBI:60344"/>
    </reaction>
    <physiologicalReaction direction="right-to-left" evidence="15">
        <dbReference type="Rhea" id="RHEA:77713"/>
    </physiologicalReaction>
</comment>
<keyword evidence="9" id="KW-0408">Iron</keyword>
<keyword evidence="8" id="KW-0560">Oxidoreductase</keyword>
<protein>
    <recommendedName>
        <fullName evidence="2">Myoglobin</fullName>
    </recommendedName>
    <alternativeName>
        <fullName evidence="13">Nitrite reductase MB</fullName>
    </alternativeName>
    <alternativeName>
        <fullName evidence="14">Pseudoperoxidase MB</fullName>
    </alternativeName>
</protein>
<comment type="subunit">
    <text evidence="12">Monomeric.</text>
</comment>
<comment type="subcellular location">
    <subcellularLocation>
        <location evidence="11">Cytoplasm</location>
        <location evidence="11">Sarcoplasm</location>
    </subcellularLocation>
</comment>
<dbReference type="InterPro" id="IPR000971">
    <property type="entry name" value="Globin"/>
</dbReference>
<evidence type="ECO:0000256" key="3">
    <source>
        <dbReference type="ARBA" id="ARBA00022448"/>
    </source>
</evidence>
<gene>
    <name evidence="19" type="ORF">ACEWY4_018044</name>
</gene>
<reference evidence="19 20" key="1">
    <citation type="submission" date="2024-09" db="EMBL/GenBank/DDBJ databases">
        <title>A chromosome-level genome assembly of Gray's grenadier anchovy, Coilia grayii.</title>
        <authorList>
            <person name="Fu Z."/>
        </authorList>
    </citation>
    <scope>NUCLEOTIDE SEQUENCE [LARGE SCALE GENOMIC DNA]</scope>
    <source>
        <strain evidence="19">G4</strain>
        <tissue evidence="19">Muscle</tissue>
    </source>
</reference>
<accession>A0ABD1JKT4</accession>
<evidence type="ECO:0000256" key="2">
    <source>
        <dbReference type="ARBA" id="ARBA00019044"/>
    </source>
</evidence>
<evidence type="ECO:0000256" key="14">
    <source>
        <dbReference type="ARBA" id="ARBA00044553"/>
    </source>
</evidence>
<dbReference type="SUPFAM" id="SSF46458">
    <property type="entry name" value="Globin-like"/>
    <property type="match status" value="1"/>
</dbReference>
<dbReference type="InterPro" id="IPR002335">
    <property type="entry name" value="Myoglobin"/>
</dbReference>
<keyword evidence="20" id="KW-1185">Reference proteome</keyword>
<evidence type="ECO:0000256" key="9">
    <source>
        <dbReference type="ARBA" id="ARBA00023004"/>
    </source>
</evidence>
<dbReference type="PROSITE" id="PS01033">
    <property type="entry name" value="GLOBIN"/>
    <property type="match status" value="1"/>
</dbReference>
<evidence type="ECO:0000256" key="13">
    <source>
        <dbReference type="ARBA" id="ARBA00044552"/>
    </source>
</evidence>
<keyword evidence="6 17" id="KW-0561">Oxygen transport</keyword>
<dbReference type="AlphaFoldDB" id="A0ABD1JKT4"/>
<comment type="caution">
    <text evidence="19">The sequence shown here is derived from an EMBL/GenBank/DDBJ whole genome shotgun (WGS) entry which is preliminary data.</text>
</comment>
<evidence type="ECO:0000313" key="19">
    <source>
        <dbReference type="EMBL" id="KAL2086985.1"/>
    </source>
</evidence>
<evidence type="ECO:0000256" key="15">
    <source>
        <dbReference type="ARBA" id="ARBA00048118"/>
    </source>
</evidence>
<comment type="similarity">
    <text evidence="1 17">Belongs to the globin family.</text>
</comment>
<proteinExistence type="inferred from homology"/>
<dbReference type="PANTHER" id="PTHR47132:SF1">
    <property type="entry name" value="MYOGLOBIN"/>
    <property type="match status" value="1"/>
</dbReference>
<dbReference type="PANTHER" id="PTHR47132">
    <property type="entry name" value="MYOGLOBIN"/>
    <property type="match status" value="1"/>
</dbReference>
<dbReference type="Pfam" id="PF00042">
    <property type="entry name" value="Globin"/>
    <property type="match status" value="1"/>
</dbReference>
<dbReference type="Proteomes" id="UP001591681">
    <property type="component" value="Unassembled WGS sequence"/>
</dbReference>
<dbReference type="Gene3D" id="6.10.140.2110">
    <property type="match status" value="1"/>
</dbReference>
<evidence type="ECO:0000256" key="16">
    <source>
        <dbReference type="ARBA" id="ARBA00049931"/>
    </source>
</evidence>
<evidence type="ECO:0000256" key="8">
    <source>
        <dbReference type="ARBA" id="ARBA00023002"/>
    </source>
</evidence>
<dbReference type="Gene3D" id="6.10.140.2100">
    <property type="match status" value="1"/>
</dbReference>
<evidence type="ECO:0000256" key="11">
    <source>
        <dbReference type="ARBA" id="ARBA00044498"/>
    </source>
</evidence>